<dbReference type="GO" id="GO:0002949">
    <property type="term" value="P:tRNA threonylcarbamoyladenosine modification"/>
    <property type="evidence" value="ECO:0007669"/>
    <property type="project" value="InterPro"/>
</dbReference>
<feature type="domain" description="Gcp-like" evidence="1">
    <location>
        <begin position="48"/>
        <end position="132"/>
    </location>
</feature>
<protein>
    <submittedName>
        <fullName evidence="2">tRNA (Adenosine(37)-N6)-threonylcarbamoyltransferase complex dimerization subunit type 1 TsaB</fullName>
    </submittedName>
</protein>
<dbReference type="SUPFAM" id="SSF53067">
    <property type="entry name" value="Actin-like ATPase domain"/>
    <property type="match status" value="1"/>
</dbReference>
<dbReference type="Pfam" id="PF00814">
    <property type="entry name" value="TsaD"/>
    <property type="match status" value="1"/>
</dbReference>
<evidence type="ECO:0000313" key="2">
    <source>
        <dbReference type="EMBL" id="TMQ49303.1"/>
    </source>
</evidence>
<dbReference type="EMBL" id="VBOR01000058">
    <property type="protein sequence ID" value="TMQ49303.1"/>
    <property type="molecule type" value="Genomic_DNA"/>
</dbReference>
<dbReference type="InterPro" id="IPR022496">
    <property type="entry name" value="T6A_TsaB"/>
</dbReference>
<dbReference type="Gene3D" id="3.30.420.40">
    <property type="match status" value="2"/>
</dbReference>
<dbReference type="AlphaFoldDB" id="A0A538SD67"/>
<dbReference type="InterPro" id="IPR043129">
    <property type="entry name" value="ATPase_NBD"/>
</dbReference>
<dbReference type="InterPro" id="IPR000905">
    <property type="entry name" value="Gcp-like_dom"/>
</dbReference>
<name>A0A538SD67_UNCEI</name>
<organism evidence="2 3">
    <name type="scientific">Eiseniibacteriota bacterium</name>
    <dbReference type="NCBI Taxonomy" id="2212470"/>
    <lineage>
        <taxon>Bacteria</taxon>
        <taxon>Candidatus Eiseniibacteriota</taxon>
    </lineage>
</organism>
<evidence type="ECO:0000313" key="3">
    <source>
        <dbReference type="Proteomes" id="UP000316292"/>
    </source>
</evidence>
<gene>
    <name evidence="2" type="primary">tsaB</name>
    <name evidence="2" type="ORF">E6K71_05115</name>
</gene>
<dbReference type="Proteomes" id="UP000316292">
    <property type="component" value="Unassembled WGS sequence"/>
</dbReference>
<comment type="caution">
    <text evidence="2">The sequence shown here is derived from an EMBL/GenBank/DDBJ whole genome shotgun (WGS) entry which is preliminary data.</text>
</comment>
<proteinExistence type="predicted"/>
<sequence length="247" mass="24977">MAASASRGRSGVRVVSAGRLVLGIDTAQRFGSIALAGNGNAAAWESLAPGEHSSGLSRAAERILSGRGLELQDLAGIAVSGGPGSFTGLRIGLAWAKGVCLGLSLELTLVSEHEVNAYRHRQSPGLIATVLPGERGEAQAALWSGGTGVSCLWGPERVHEKELVATLREAAGASKVTVAAPELPSPLLESLRGAGFLTASADSLPPTAAAVAELGDRNLLAGRAEDLAAAAPSYGRAPNARKPTPSP</sequence>
<evidence type="ECO:0000259" key="1">
    <source>
        <dbReference type="Pfam" id="PF00814"/>
    </source>
</evidence>
<dbReference type="NCBIfam" id="TIGR03725">
    <property type="entry name" value="T6A_YeaZ"/>
    <property type="match status" value="1"/>
</dbReference>
<reference evidence="2 3" key="1">
    <citation type="journal article" date="2019" name="Nat. Microbiol.">
        <title>Mediterranean grassland soil C-N compound turnover is dependent on rainfall and depth, and is mediated by genomically divergent microorganisms.</title>
        <authorList>
            <person name="Diamond S."/>
            <person name="Andeer P.F."/>
            <person name="Li Z."/>
            <person name="Crits-Christoph A."/>
            <person name="Burstein D."/>
            <person name="Anantharaman K."/>
            <person name="Lane K.R."/>
            <person name="Thomas B.C."/>
            <person name="Pan C."/>
            <person name="Northen T.R."/>
            <person name="Banfield J.F."/>
        </authorList>
    </citation>
    <scope>NUCLEOTIDE SEQUENCE [LARGE SCALE GENOMIC DNA]</scope>
    <source>
        <strain evidence="2">WS_1</strain>
    </source>
</reference>
<accession>A0A538SD67</accession>
<keyword evidence="2" id="KW-0808">Transferase</keyword>
<dbReference type="GO" id="GO:0016740">
    <property type="term" value="F:transferase activity"/>
    <property type="evidence" value="ECO:0007669"/>
    <property type="project" value="UniProtKB-KW"/>
</dbReference>